<keyword evidence="2" id="KW-0614">Plasmid</keyword>
<feature type="compositionally biased region" description="Basic and acidic residues" evidence="1">
    <location>
        <begin position="215"/>
        <end position="231"/>
    </location>
</feature>
<sequence length="231" mass="25171">MKTRFGQRTLRALYPRLQLAAFGLSVTLPILTRDDADQIDAGEASFQQAYLSVTAAQKELSQRYEEFLDSNAVKRGLSYNEMKEFAIKAFSPNANRALSIFIALDRIVTLVDELWYAGVFTTSQTKKAQMEAVAQVKNFVNAMDGLWKRSKSAIQRAGNAEAVQTVSEAMGSAFGADLSVPEGEDNPELSLDAHGDEVSPSAGESEAPAAGHEVSTSERRSRKRSSEPSEA</sequence>
<organism evidence="2 3">
    <name type="scientific">Ahniella affigens</name>
    <dbReference type="NCBI Taxonomy" id="2021234"/>
    <lineage>
        <taxon>Bacteria</taxon>
        <taxon>Pseudomonadati</taxon>
        <taxon>Pseudomonadota</taxon>
        <taxon>Gammaproteobacteria</taxon>
        <taxon>Lysobacterales</taxon>
        <taxon>Rhodanobacteraceae</taxon>
        <taxon>Ahniella</taxon>
    </lineage>
</organism>
<dbReference type="AlphaFoldDB" id="A0A2P1PZU5"/>
<evidence type="ECO:0008006" key="4">
    <source>
        <dbReference type="Google" id="ProtNLM"/>
    </source>
</evidence>
<name>A0A2P1PZU5_9GAMM</name>
<keyword evidence="3" id="KW-1185">Reference proteome</keyword>
<proteinExistence type="predicted"/>
<evidence type="ECO:0000313" key="2">
    <source>
        <dbReference type="EMBL" id="AVQ00371.1"/>
    </source>
</evidence>
<geneLocation type="plasmid" evidence="2">
    <name>unnamed</name>
</geneLocation>
<dbReference type="Proteomes" id="UP000241074">
    <property type="component" value="Plasmid unnamed"/>
</dbReference>
<feature type="compositionally biased region" description="Low complexity" evidence="1">
    <location>
        <begin position="199"/>
        <end position="214"/>
    </location>
</feature>
<protein>
    <recommendedName>
        <fullName evidence="4">DUF1845 domain-containing protein</fullName>
    </recommendedName>
</protein>
<reference evidence="2 3" key="1">
    <citation type="submission" date="2018-03" db="EMBL/GenBank/DDBJ databases">
        <title>Ahniella affigens gen. nov., sp. nov., a gammaproteobacterium isolated from sandy soil near a stream.</title>
        <authorList>
            <person name="Ko Y."/>
            <person name="Kim J.-H."/>
        </authorList>
    </citation>
    <scope>NUCLEOTIDE SEQUENCE [LARGE SCALE GENOMIC DNA]</scope>
    <source>
        <strain evidence="2 3">D13</strain>
        <plasmid evidence="3">Plasmid unnamed</plasmid>
    </source>
</reference>
<dbReference type="EMBL" id="CP027861">
    <property type="protein sequence ID" value="AVQ00371.1"/>
    <property type="molecule type" value="Genomic_DNA"/>
</dbReference>
<accession>A0A2P1PZU5</accession>
<dbReference type="KEGG" id="xba:C7S18_24030"/>
<evidence type="ECO:0000313" key="3">
    <source>
        <dbReference type="Proteomes" id="UP000241074"/>
    </source>
</evidence>
<reference evidence="2 3" key="2">
    <citation type="submission" date="2018-03" db="EMBL/GenBank/DDBJ databases">
        <authorList>
            <person name="Keele B.F."/>
        </authorList>
    </citation>
    <scope>NUCLEOTIDE SEQUENCE [LARGE SCALE GENOMIC DNA]</scope>
    <source>
        <strain evidence="2 3">D13</strain>
        <plasmid evidence="3">Plasmid unnamed</plasmid>
    </source>
</reference>
<evidence type="ECO:0000256" key="1">
    <source>
        <dbReference type="SAM" id="MobiDB-lite"/>
    </source>
</evidence>
<gene>
    <name evidence="2" type="ORF">C7S18_24030</name>
</gene>
<feature type="region of interest" description="Disordered" evidence="1">
    <location>
        <begin position="176"/>
        <end position="231"/>
    </location>
</feature>